<gene>
    <name evidence="1" type="ORF">FEHR0123_LOCUS3629</name>
</gene>
<evidence type="ECO:0000313" key="1">
    <source>
        <dbReference type="EMBL" id="CAE0308718.1"/>
    </source>
</evidence>
<organism evidence="1">
    <name type="scientific">Favella ehrenbergii</name>
    <dbReference type="NCBI Taxonomy" id="182087"/>
    <lineage>
        <taxon>Eukaryota</taxon>
        <taxon>Sar</taxon>
        <taxon>Alveolata</taxon>
        <taxon>Ciliophora</taxon>
        <taxon>Intramacronucleata</taxon>
        <taxon>Spirotrichea</taxon>
        <taxon>Choreotrichia</taxon>
        <taxon>Tintinnida</taxon>
        <taxon>Xystonellidae</taxon>
        <taxon>Favella</taxon>
    </lineage>
</organism>
<protein>
    <submittedName>
        <fullName evidence="1">Uncharacterized protein</fullName>
    </submittedName>
</protein>
<dbReference type="AlphaFoldDB" id="A0A7S3HYB0"/>
<reference evidence="1" key="1">
    <citation type="submission" date="2021-01" db="EMBL/GenBank/DDBJ databases">
        <authorList>
            <person name="Corre E."/>
            <person name="Pelletier E."/>
            <person name="Niang G."/>
            <person name="Scheremetjew M."/>
            <person name="Finn R."/>
            <person name="Kale V."/>
            <person name="Holt S."/>
            <person name="Cochrane G."/>
            <person name="Meng A."/>
            <person name="Brown T."/>
            <person name="Cohen L."/>
        </authorList>
    </citation>
    <scope>NUCLEOTIDE SEQUENCE</scope>
    <source>
        <strain evidence="1">Fehren 1</strain>
    </source>
</reference>
<sequence length="99" mass="11599">MATVDFQKYMSAMITLDNTNFKSCERNRDLFTELYTFRGECEQYFDQPDIMQKVQKNVSAQQDSYSSIVSEMKQAWAEDDYESAGLAYGRLWVIIMGIY</sequence>
<dbReference type="EMBL" id="HBIE01012067">
    <property type="protein sequence ID" value="CAE0308718.1"/>
    <property type="molecule type" value="Transcribed_RNA"/>
</dbReference>
<accession>A0A7S3HYB0</accession>
<name>A0A7S3HYB0_9SPIT</name>
<proteinExistence type="predicted"/>